<keyword evidence="4" id="KW-0255">Endonuclease</keyword>
<dbReference type="Proteomes" id="UP000176429">
    <property type="component" value="Unassembled WGS sequence"/>
</dbReference>
<dbReference type="PANTHER" id="PTHR34873:SF3">
    <property type="entry name" value="ADDICTION MODULE TOXIN, HICA FAMILY"/>
    <property type="match status" value="1"/>
</dbReference>
<dbReference type="InterPro" id="IPR038570">
    <property type="entry name" value="HicA_sf"/>
</dbReference>
<dbReference type="GO" id="GO:0003729">
    <property type="term" value="F:mRNA binding"/>
    <property type="evidence" value="ECO:0007669"/>
    <property type="project" value="InterPro"/>
</dbReference>
<accession>A0A1G2P007</accession>
<dbReference type="AlphaFoldDB" id="A0A1G2P007"/>
<dbReference type="Pfam" id="PF07927">
    <property type="entry name" value="HicA_toxin"/>
    <property type="match status" value="1"/>
</dbReference>
<reference evidence="8 9" key="1">
    <citation type="journal article" date="2016" name="Nat. Commun.">
        <title>Thousands of microbial genomes shed light on interconnected biogeochemical processes in an aquifer system.</title>
        <authorList>
            <person name="Anantharaman K."/>
            <person name="Brown C.T."/>
            <person name="Hug L.A."/>
            <person name="Sharon I."/>
            <person name="Castelle C.J."/>
            <person name="Probst A.J."/>
            <person name="Thomas B.C."/>
            <person name="Singh A."/>
            <person name="Wilkins M.J."/>
            <person name="Karaoz U."/>
            <person name="Brodie E.L."/>
            <person name="Williams K.H."/>
            <person name="Hubbard S.S."/>
            <person name="Banfield J.F."/>
        </authorList>
    </citation>
    <scope>NUCLEOTIDE SEQUENCE [LARGE SCALE GENOMIC DNA]</scope>
</reference>
<keyword evidence="7" id="KW-0346">Stress response</keyword>
<name>A0A1G2P007_9BACT</name>
<keyword evidence="3" id="KW-0540">Nuclease</keyword>
<dbReference type="Gene3D" id="3.30.920.30">
    <property type="entry name" value="Hypothetical protein"/>
    <property type="match status" value="1"/>
</dbReference>
<keyword evidence="5" id="KW-0378">Hydrolase</keyword>
<sequence>MSRKPPVLKARELMAVLNKLGFRAIRQKGSHVFFQHGDGRSTLVPVHGGEDIGRGLLRQILREIQISPEDFTDLL</sequence>
<comment type="caution">
    <text evidence="8">The sequence shown here is derived from an EMBL/GenBank/DDBJ whole genome shotgun (WGS) entry which is preliminary data.</text>
</comment>
<dbReference type="EMBL" id="MHSH01000021">
    <property type="protein sequence ID" value="OHA41685.1"/>
    <property type="molecule type" value="Genomic_DNA"/>
</dbReference>
<organism evidence="8 9">
    <name type="scientific">Candidatus Taylorbacteria bacterium RIFCSPLOWO2_02_FULL_46_40</name>
    <dbReference type="NCBI Taxonomy" id="1802329"/>
    <lineage>
        <taxon>Bacteria</taxon>
        <taxon>Candidatus Tayloriibacteriota</taxon>
    </lineage>
</organism>
<protein>
    <recommendedName>
        <fullName evidence="10">Toxin HicA</fullName>
    </recommendedName>
</protein>
<evidence type="ECO:0000256" key="5">
    <source>
        <dbReference type="ARBA" id="ARBA00022801"/>
    </source>
</evidence>
<evidence type="ECO:0000256" key="3">
    <source>
        <dbReference type="ARBA" id="ARBA00022722"/>
    </source>
</evidence>
<proteinExistence type="inferred from homology"/>
<keyword evidence="2" id="KW-1277">Toxin-antitoxin system</keyword>
<evidence type="ECO:0000256" key="4">
    <source>
        <dbReference type="ARBA" id="ARBA00022759"/>
    </source>
</evidence>
<dbReference type="SUPFAM" id="SSF54786">
    <property type="entry name" value="YcfA/nrd intein domain"/>
    <property type="match status" value="1"/>
</dbReference>
<keyword evidence="6" id="KW-0694">RNA-binding</keyword>
<gene>
    <name evidence="8" type="ORF">A3H68_01845</name>
</gene>
<evidence type="ECO:0000313" key="8">
    <source>
        <dbReference type="EMBL" id="OHA41685.1"/>
    </source>
</evidence>
<dbReference type="InterPro" id="IPR012933">
    <property type="entry name" value="HicA_mRNA_interferase"/>
</dbReference>
<evidence type="ECO:0000256" key="7">
    <source>
        <dbReference type="ARBA" id="ARBA00023016"/>
    </source>
</evidence>
<evidence type="ECO:0000256" key="2">
    <source>
        <dbReference type="ARBA" id="ARBA00022649"/>
    </source>
</evidence>
<dbReference type="GO" id="GO:0016787">
    <property type="term" value="F:hydrolase activity"/>
    <property type="evidence" value="ECO:0007669"/>
    <property type="project" value="UniProtKB-KW"/>
</dbReference>
<evidence type="ECO:0000313" key="9">
    <source>
        <dbReference type="Proteomes" id="UP000176429"/>
    </source>
</evidence>
<evidence type="ECO:0008006" key="10">
    <source>
        <dbReference type="Google" id="ProtNLM"/>
    </source>
</evidence>
<dbReference type="PANTHER" id="PTHR34873">
    <property type="entry name" value="SSR1766 PROTEIN"/>
    <property type="match status" value="1"/>
</dbReference>
<evidence type="ECO:0000256" key="1">
    <source>
        <dbReference type="ARBA" id="ARBA00006620"/>
    </source>
</evidence>
<dbReference type="GO" id="GO:0004519">
    <property type="term" value="F:endonuclease activity"/>
    <property type="evidence" value="ECO:0007669"/>
    <property type="project" value="UniProtKB-KW"/>
</dbReference>
<comment type="similarity">
    <text evidence="1">Belongs to the HicA mRNA interferase family.</text>
</comment>
<evidence type="ECO:0000256" key="6">
    <source>
        <dbReference type="ARBA" id="ARBA00022884"/>
    </source>
</evidence>